<dbReference type="Gene3D" id="3.40.190.150">
    <property type="entry name" value="Bordetella uptake gene, domain 1"/>
    <property type="match status" value="1"/>
</dbReference>
<dbReference type="EMBL" id="JAVDRF010000004">
    <property type="protein sequence ID" value="MDR6536299.1"/>
    <property type="molecule type" value="Genomic_DNA"/>
</dbReference>
<reference evidence="2 3" key="1">
    <citation type="submission" date="2023-07" db="EMBL/GenBank/DDBJ databases">
        <title>Sorghum-associated microbial communities from plants grown in Nebraska, USA.</title>
        <authorList>
            <person name="Schachtman D."/>
        </authorList>
    </citation>
    <scope>NUCLEOTIDE SEQUENCE [LARGE SCALE GENOMIC DNA]</scope>
    <source>
        <strain evidence="2 3">DS1781</strain>
    </source>
</reference>
<evidence type="ECO:0000313" key="2">
    <source>
        <dbReference type="EMBL" id="MDR6536299.1"/>
    </source>
</evidence>
<keyword evidence="3" id="KW-1185">Reference proteome</keyword>
<dbReference type="PANTHER" id="PTHR42928:SF5">
    <property type="entry name" value="BLR1237 PROTEIN"/>
    <property type="match status" value="1"/>
</dbReference>
<dbReference type="PANTHER" id="PTHR42928">
    <property type="entry name" value="TRICARBOXYLATE-BINDING PROTEIN"/>
    <property type="match status" value="1"/>
</dbReference>
<gene>
    <name evidence="2" type="ORF">J2739_002072</name>
</gene>
<sequence length="306" mass="32477">MAQYPDKPLTLVVPYTAGGPTDRVARDFAEAMRKALGGQTVIIDNVAGAGGNIGAAKVARAAPDGYTLLLHNIAMATSPALYRKLAYKPLEDFEYLGMISEVPMTLVGRPDLPVANLAELTRMVLAEPGKLTIGNAGVGSAAHLCGLLFQQAIKGNMVAVPYKGTAPAMSDLLGGQVDLMCDQTTNTSAQIANGKLKVFGVTTAARIRTPQLAAVPTFDEGGLKDFRVAVWHGLYAPKGTPPAILNKLNGVLKTSLRDPDFLRREADLGAVVVTDERSGREDHKRFVMQETQRWAPVLKAVASAAD</sequence>
<dbReference type="SUPFAM" id="SSF53850">
    <property type="entry name" value="Periplasmic binding protein-like II"/>
    <property type="match status" value="1"/>
</dbReference>
<proteinExistence type="inferred from homology"/>
<dbReference type="Pfam" id="PF03401">
    <property type="entry name" value="TctC"/>
    <property type="match status" value="1"/>
</dbReference>
<comment type="caution">
    <text evidence="2">The sequence shown here is derived from an EMBL/GenBank/DDBJ whole genome shotgun (WGS) entry which is preliminary data.</text>
</comment>
<protein>
    <submittedName>
        <fullName evidence="2">Tripartite-type tricarboxylate transporter receptor subunit TctC</fullName>
    </submittedName>
</protein>
<dbReference type="Gene3D" id="3.40.190.10">
    <property type="entry name" value="Periplasmic binding protein-like II"/>
    <property type="match status" value="1"/>
</dbReference>
<evidence type="ECO:0000313" key="3">
    <source>
        <dbReference type="Proteomes" id="UP001184230"/>
    </source>
</evidence>
<name>A0ABU1NCY6_9BURK</name>
<comment type="similarity">
    <text evidence="1">Belongs to the UPF0065 (bug) family.</text>
</comment>
<keyword evidence="2" id="KW-0675">Receptor</keyword>
<dbReference type="PIRSF" id="PIRSF017082">
    <property type="entry name" value="YflP"/>
    <property type="match status" value="1"/>
</dbReference>
<accession>A0ABU1NCY6</accession>
<dbReference type="InterPro" id="IPR042100">
    <property type="entry name" value="Bug_dom1"/>
</dbReference>
<organism evidence="2 3">
    <name type="scientific">Variovorax soli</name>
    <dbReference type="NCBI Taxonomy" id="376815"/>
    <lineage>
        <taxon>Bacteria</taxon>
        <taxon>Pseudomonadati</taxon>
        <taxon>Pseudomonadota</taxon>
        <taxon>Betaproteobacteria</taxon>
        <taxon>Burkholderiales</taxon>
        <taxon>Comamonadaceae</taxon>
        <taxon>Variovorax</taxon>
    </lineage>
</organism>
<dbReference type="Proteomes" id="UP001184230">
    <property type="component" value="Unassembled WGS sequence"/>
</dbReference>
<dbReference type="InterPro" id="IPR005064">
    <property type="entry name" value="BUG"/>
</dbReference>
<evidence type="ECO:0000256" key="1">
    <source>
        <dbReference type="ARBA" id="ARBA00006987"/>
    </source>
</evidence>